<gene>
    <name evidence="2" type="ORF">CAL65_22250</name>
</gene>
<organism evidence="2 3">
    <name type="scientific">Alkalilimnicola ehrlichii</name>
    <dbReference type="NCBI Taxonomy" id="351052"/>
    <lineage>
        <taxon>Bacteria</taxon>
        <taxon>Pseudomonadati</taxon>
        <taxon>Pseudomonadota</taxon>
        <taxon>Gammaproteobacteria</taxon>
        <taxon>Chromatiales</taxon>
        <taxon>Ectothiorhodospiraceae</taxon>
        <taxon>Alkalilimnicola</taxon>
    </lineage>
</organism>
<dbReference type="PIRSF" id="PIRSF020634">
    <property type="entry name" value="TerY_vWA"/>
    <property type="match status" value="1"/>
</dbReference>
<dbReference type="Proteomes" id="UP000256763">
    <property type="component" value="Unassembled WGS sequence"/>
</dbReference>
<comment type="caution">
    <text evidence="2">The sequence shown here is derived from an EMBL/GenBank/DDBJ whole genome shotgun (WGS) entry which is preliminary data.</text>
</comment>
<dbReference type="EMBL" id="NFZW01000048">
    <property type="protein sequence ID" value="RFA31567.1"/>
    <property type="molecule type" value="Genomic_DNA"/>
</dbReference>
<dbReference type="SMART" id="SM00327">
    <property type="entry name" value="VWA"/>
    <property type="match status" value="1"/>
</dbReference>
<dbReference type="PROSITE" id="PS50234">
    <property type="entry name" value="VWFA"/>
    <property type="match status" value="1"/>
</dbReference>
<evidence type="ECO:0000259" key="1">
    <source>
        <dbReference type="PROSITE" id="PS50234"/>
    </source>
</evidence>
<dbReference type="Gene3D" id="3.40.50.410">
    <property type="entry name" value="von Willebrand factor, type A domain"/>
    <property type="match status" value="1"/>
</dbReference>
<keyword evidence="3" id="KW-1185">Reference proteome</keyword>
<dbReference type="AlphaFoldDB" id="A0A3E0WHD9"/>
<evidence type="ECO:0000313" key="2">
    <source>
        <dbReference type="EMBL" id="RFA31567.1"/>
    </source>
</evidence>
<name>A0A3E0WHD9_9GAMM</name>
<evidence type="ECO:0000313" key="3">
    <source>
        <dbReference type="Proteomes" id="UP000256763"/>
    </source>
</evidence>
<proteinExistence type="predicted"/>
<sequence>MSDYLIPDVAFSDNTNQRTPCVLVLDGSTSMLGPAIDQLNAGLKTLERELKKDPTTALRVQLLIIRVGGYDKAEVVSDWVDAIDFHAPTIEANGTTPLGKAMDLALDKVAEQKARYDANGISSTRPWIMMISDGAPNDHGWQKIAARCRDAERAKQVAIFPIGVEHADFEALDLFSNNRPKHLAGLQFNELFVWLSRSMSSVSTAAPGQQVQLPAADWAVVEV</sequence>
<dbReference type="InterPro" id="IPR002035">
    <property type="entry name" value="VWF_A"/>
</dbReference>
<dbReference type="SUPFAM" id="SSF53300">
    <property type="entry name" value="vWA-like"/>
    <property type="match status" value="1"/>
</dbReference>
<accession>A0A3E0WHD9</accession>
<protein>
    <recommendedName>
        <fullName evidence="1">VWFA domain-containing protein</fullName>
    </recommendedName>
</protein>
<dbReference type="InterPro" id="IPR011392">
    <property type="entry name" value="Tellurite-R_TerY"/>
</dbReference>
<reference evidence="3" key="1">
    <citation type="submission" date="2017-05" db="EMBL/GenBank/DDBJ databases">
        <authorList>
            <person name="Sharma S."/>
            <person name="Sidhu C."/>
            <person name="Pinnaka A.K."/>
        </authorList>
    </citation>
    <scope>NUCLEOTIDE SEQUENCE [LARGE SCALE GENOMIC DNA]</scope>
    <source>
        <strain evidence="3">AK93</strain>
    </source>
</reference>
<dbReference type="RefSeq" id="WP_116348602.1">
    <property type="nucleotide sequence ID" value="NZ_NFZW01000048.1"/>
</dbReference>
<dbReference type="InterPro" id="IPR036465">
    <property type="entry name" value="vWFA_dom_sf"/>
</dbReference>
<dbReference type="Pfam" id="PF00092">
    <property type="entry name" value="VWA"/>
    <property type="match status" value="1"/>
</dbReference>
<feature type="domain" description="VWFA" evidence="1">
    <location>
        <begin position="20"/>
        <end position="202"/>
    </location>
</feature>